<dbReference type="GO" id="GO:0005840">
    <property type="term" value="C:ribosome"/>
    <property type="evidence" value="ECO:0007669"/>
    <property type="project" value="UniProtKB-KW"/>
</dbReference>
<dbReference type="InterPro" id="IPR005324">
    <property type="entry name" value="Ribosomal_uS5_C"/>
</dbReference>
<dbReference type="GO" id="GO:0005737">
    <property type="term" value="C:cytoplasm"/>
    <property type="evidence" value="ECO:0007669"/>
    <property type="project" value="UniProtKB-ARBA"/>
</dbReference>
<dbReference type="PROSITE" id="PS50881">
    <property type="entry name" value="S5_DSRBD"/>
    <property type="match status" value="1"/>
</dbReference>
<accession>A0A8K0AJD8</accession>
<reference evidence="7" key="1">
    <citation type="submission" date="2019-09" db="EMBL/GenBank/DDBJ databases">
        <title>The Mitochondrial Proteome of the Jakobid, Andalucia godoyi, a Protist With the Most Gene-Rich and Bacteria-Like Mitochondrial Genome.</title>
        <authorList>
            <person name="Gray M.W."/>
            <person name="Burger G."/>
            <person name="Derelle R."/>
            <person name="Klimes V."/>
            <person name="Leger M."/>
            <person name="Sarrasin M."/>
            <person name="Vlcek C."/>
            <person name="Roger A.J."/>
            <person name="Elias M."/>
            <person name="Lang B.F."/>
        </authorList>
    </citation>
    <scope>NUCLEOTIDE SEQUENCE</scope>
    <source>
        <strain evidence="7">And28</strain>
    </source>
</reference>
<dbReference type="SUPFAM" id="SSF54768">
    <property type="entry name" value="dsRNA-binding domain-like"/>
    <property type="match status" value="1"/>
</dbReference>
<evidence type="ECO:0000313" key="7">
    <source>
        <dbReference type="EMBL" id="KAF0852694.1"/>
    </source>
</evidence>
<evidence type="ECO:0000256" key="2">
    <source>
        <dbReference type="ARBA" id="ARBA00022980"/>
    </source>
</evidence>
<proteinExistence type="inferred from homology"/>
<dbReference type="GO" id="GO:0003735">
    <property type="term" value="F:structural constituent of ribosome"/>
    <property type="evidence" value="ECO:0007669"/>
    <property type="project" value="UniProtKB-UniRule"/>
</dbReference>
<dbReference type="PANTHER" id="PTHR48277:SF1">
    <property type="entry name" value="MITOCHONDRIAL RIBOSOMAL PROTEIN S5"/>
    <property type="match status" value="1"/>
</dbReference>
<comment type="similarity">
    <text evidence="1 5">Belongs to the universal ribosomal protein uS5 family.</text>
</comment>
<dbReference type="Pfam" id="PF03719">
    <property type="entry name" value="Ribosomal_S5_C"/>
    <property type="match status" value="1"/>
</dbReference>
<dbReference type="InterPro" id="IPR013810">
    <property type="entry name" value="Ribosomal_uS5_N"/>
</dbReference>
<dbReference type="Gene3D" id="3.30.160.20">
    <property type="match status" value="1"/>
</dbReference>
<sequence length="187" mass="20075">MLLLRRMFSSAFPRAGGRAPEEVRVLDVRRVTKVTKGGKVLGFTALVVSGNLSGCVGYGYGKALDVPSAVQKALEQSRRTRIFLEQPADVSQATARQTITHAVKAEHCETIVELRPARVNSGIRANRNITAIAQVAGIQDISAKVHGSTNKLNVIKAAFDALKLLETPQDVALRRGVAVFHSDSSSS</sequence>
<organism evidence="7 8">
    <name type="scientific">Andalucia godoyi</name>
    <name type="common">Flagellate</name>
    <dbReference type="NCBI Taxonomy" id="505711"/>
    <lineage>
        <taxon>Eukaryota</taxon>
        <taxon>Discoba</taxon>
        <taxon>Jakobida</taxon>
        <taxon>Andalucina</taxon>
        <taxon>Andaluciidae</taxon>
        <taxon>Andalucia</taxon>
    </lineage>
</organism>
<dbReference type="AlphaFoldDB" id="A0A8K0AJD8"/>
<feature type="domain" description="S5 DRBM" evidence="6">
    <location>
        <begin position="21"/>
        <end position="84"/>
    </location>
</feature>
<keyword evidence="8" id="KW-1185">Reference proteome</keyword>
<evidence type="ECO:0000256" key="1">
    <source>
        <dbReference type="ARBA" id="ARBA00008945"/>
    </source>
</evidence>
<gene>
    <name evidence="7" type="ORF">ANDGO_05657</name>
</gene>
<dbReference type="GO" id="GO:1990904">
    <property type="term" value="C:ribonucleoprotein complex"/>
    <property type="evidence" value="ECO:0007669"/>
    <property type="project" value="UniProtKB-UniRule"/>
</dbReference>
<evidence type="ECO:0000259" key="6">
    <source>
        <dbReference type="PROSITE" id="PS50881"/>
    </source>
</evidence>
<evidence type="ECO:0000256" key="4">
    <source>
        <dbReference type="PROSITE-ProRule" id="PRU00268"/>
    </source>
</evidence>
<dbReference type="InterPro" id="IPR020568">
    <property type="entry name" value="Ribosomal_Su5_D2-typ_SF"/>
</dbReference>
<dbReference type="GO" id="GO:0003723">
    <property type="term" value="F:RNA binding"/>
    <property type="evidence" value="ECO:0007669"/>
    <property type="project" value="InterPro"/>
</dbReference>
<dbReference type="OrthoDB" id="309483at2759"/>
<dbReference type="FunFam" id="3.30.230.10:FF:000002">
    <property type="entry name" value="30S ribosomal protein S5"/>
    <property type="match status" value="1"/>
</dbReference>
<dbReference type="PANTHER" id="PTHR48277">
    <property type="entry name" value="MITOCHONDRIAL RIBOSOMAL PROTEIN S5"/>
    <property type="match status" value="1"/>
</dbReference>
<evidence type="ECO:0000313" key="8">
    <source>
        <dbReference type="Proteomes" id="UP000799049"/>
    </source>
</evidence>
<dbReference type="Gene3D" id="3.30.230.10">
    <property type="match status" value="1"/>
</dbReference>
<comment type="caution">
    <text evidence="7">The sequence shown here is derived from an EMBL/GenBank/DDBJ whole genome shotgun (WGS) entry which is preliminary data.</text>
</comment>
<dbReference type="InterPro" id="IPR000851">
    <property type="entry name" value="Ribosomal_uS5"/>
</dbReference>
<protein>
    <submittedName>
        <fullName evidence="7">Mitochondrial ribosomal protein S5 (US5m)</fullName>
    </submittedName>
</protein>
<dbReference type="Proteomes" id="UP000799049">
    <property type="component" value="Unassembled WGS sequence"/>
</dbReference>
<dbReference type="InterPro" id="IPR014721">
    <property type="entry name" value="Ribsml_uS5_D2-typ_fold_subgr"/>
</dbReference>
<evidence type="ECO:0000256" key="3">
    <source>
        <dbReference type="ARBA" id="ARBA00023274"/>
    </source>
</evidence>
<name>A0A8K0AJD8_ANDGO</name>
<keyword evidence="2 4" id="KW-0689">Ribosomal protein</keyword>
<dbReference type="Pfam" id="PF00333">
    <property type="entry name" value="Ribosomal_S5"/>
    <property type="match status" value="1"/>
</dbReference>
<dbReference type="SUPFAM" id="SSF54211">
    <property type="entry name" value="Ribosomal protein S5 domain 2-like"/>
    <property type="match status" value="1"/>
</dbReference>
<dbReference type="GO" id="GO:0006412">
    <property type="term" value="P:translation"/>
    <property type="evidence" value="ECO:0007669"/>
    <property type="project" value="InterPro"/>
</dbReference>
<evidence type="ECO:0000256" key="5">
    <source>
        <dbReference type="RuleBase" id="RU003823"/>
    </source>
</evidence>
<keyword evidence="3 4" id="KW-0687">Ribonucleoprotein</keyword>
<dbReference type="EMBL" id="VRVR01000021">
    <property type="protein sequence ID" value="KAF0852694.1"/>
    <property type="molecule type" value="Genomic_DNA"/>
</dbReference>